<evidence type="ECO:0000313" key="4">
    <source>
        <dbReference type="Proteomes" id="UP000499080"/>
    </source>
</evidence>
<proteinExistence type="predicted"/>
<evidence type="ECO:0000313" key="1">
    <source>
        <dbReference type="EMBL" id="GBM58475.1"/>
    </source>
</evidence>
<comment type="caution">
    <text evidence="2">The sequence shown here is derived from an EMBL/GenBank/DDBJ whole genome shotgun (WGS) entry which is preliminary data.</text>
</comment>
<gene>
    <name evidence="2" type="ORF">AVEN_156516_1</name>
    <name evidence="3" type="ORF">AVEN_170373_1</name>
    <name evidence="1" type="ORF">AVEN_244243_1</name>
</gene>
<keyword evidence="4" id="KW-1185">Reference proteome</keyword>
<dbReference type="EMBL" id="BGPR01101091">
    <property type="protein sequence ID" value="GBM58535.1"/>
    <property type="molecule type" value="Genomic_DNA"/>
</dbReference>
<dbReference type="AlphaFoldDB" id="A0A4Y2H1C0"/>
<evidence type="ECO:0000313" key="3">
    <source>
        <dbReference type="EMBL" id="GBM58535.1"/>
    </source>
</evidence>
<name>A0A4Y2H1C0_ARAVE</name>
<accession>A0A4Y2H1C0</accession>
<reference evidence="2 4" key="1">
    <citation type="journal article" date="2019" name="Sci. Rep.">
        <title>Orb-weaving spider Araneus ventricosus genome elucidates the spidroin gene catalogue.</title>
        <authorList>
            <person name="Kono N."/>
            <person name="Nakamura H."/>
            <person name="Ohtoshi R."/>
            <person name="Moran D.A.P."/>
            <person name="Shinohara A."/>
            <person name="Yoshida Y."/>
            <person name="Fujiwara M."/>
            <person name="Mori M."/>
            <person name="Tomita M."/>
            <person name="Arakawa K."/>
        </authorList>
    </citation>
    <scope>NUCLEOTIDE SEQUENCE [LARGE SCALE GENOMIC DNA]</scope>
</reference>
<organism evidence="2 4">
    <name type="scientific">Araneus ventricosus</name>
    <name type="common">Orbweaver spider</name>
    <name type="synonym">Epeira ventricosa</name>
    <dbReference type="NCBI Taxonomy" id="182803"/>
    <lineage>
        <taxon>Eukaryota</taxon>
        <taxon>Metazoa</taxon>
        <taxon>Ecdysozoa</taxon>
        <taxon>Arthropoda</taxon>
        <taxon>Chelicerata</taxon>
        <taxon>Arachnida</taxon>
        <taxon>Araneae</taxon>
        <taxon>Araneomorphae</taxon>
        <taxon>Entelegynae</taxon>
        <taxon>Araneoidea</taxon>
        <taxon>Araneidae</taxon>
        <taxon>Araneus</taxon>
    </lineage>
</organism>
<sequence>MIRNDGIQTNSKSNTSCFDSKLRSRCESSGTSKDLPRLRPRDEARKSEIRRVGEGIGGLKTYFAAYVNDVRNFSIKMGGKKRAYDKWHS</sequence>
<protein>
    <submittedName>
        <fullName evidence="2">Uncharacterized protein</fullName>
    </submittedName>
</protein>
<dbReference type="EMBL" id="BGPR01101090">
    <property type="protein sequence ID" value="GBM58528.1"/>
    <property type="molecule type" value="Genomic_DNA"/>
</dbReference>
<evidence type="ECO:0000313" key="2">
    <source>
        <dbReference type="EMBL" id="GBM58528.1"/>
    </source>
</evidence>
<dbReference type="Proteomes" id="UP000499080">
    <property type="component" value="Unassembled WGS sequence"/>
</dbReference>
<dbReference type="EMBL" id="BGPR01101076">
    <property type="protein sequence ID" value="GBM58475.1"/>
    <property type="molecule type" value="Genomic_DNA"/>
</dbReference>